<keyword evidence="3" id="KW-1185">Reference proteome</keyword>
<evidence type="ECO:0000256" key="1">
    <source>
        <dbReference type="SAM" id="MobiDB-lite"/>
    </source>
</evidence>
<dbReference type="Proteomes" id="UP000324222">
    <property type="component" value="Unassembled WGS sequence"/>
</dbReference>
<reference evidence="2 3" key="1">
    <citation type="submission" date="2019-05" db="EMBL/GenBank/DDBJ databases">
        <title>Another draft genome of Portunus trituberculatus and its Hox gene families provides insights of decapod evolution.</title>
        <authorList>
            <person name="Jeong J.-H."/>
            <person name="Song I."/>
            <person name="Kim S."/>
            <person name="Choi T."/>
            <person name="Kim D."/>
            <person name="Ryu S."/>
            <person name="Kim W."/>
        </authorList>
    </citation>
    <scope>NUCLEOTIDE SEQUENCE [LARGE SCALE GENOMIC DNA]</scope>
    <source>
        <tissue evidence="2">Muscle</tissue>
    </source>
</reference>
<proteinExistence type="predicted"/>
<name>A0A5B7GBI5_PORTR</name>
<organism evidence="2 3">
    <name type="scientific">Portunus trituberculatus</name>
    <name type="common">Swimming crab</name>
    <name type="synonym">Neptunus trituberculatus</name>
    <dbReference type="NCBI Taxonomy" id="210409"/>
    <lineage>
        <taxon>Eukaryota</taxon>
        <taxon>Metazoa</taxon>
        <taxon>Ecdysozoa</taxon>
        <taxon>Arthropoda</taxon>
        <taxon>Crustacea</taxon>
        <taxon>Multicrustacea</taxon>
        <taxon>Malacostraca</taxon>
        <taxon>Eumalacostraca</taxon>
        <taxon>Eucarida</taxon>
        <taxon>Decapoda</taxon>
        <taxon>Pleocyemata</taxon>
        <taxon>Brachyura</taxon>
        <taxon>Eubrachyura</taxon>
        <taxon>Portunoidea</taxon>
        <taxon>Portunidae</taxon>
        <taxon>Portuninae</taxon>
        <taxon>Portunus</taxon>
    </lineage>
</organism>
<dbReference type="EMBL" id="VSRR010012390">
    <property type="protein sequence ID" value="MPC54488.1"/>
    <property type="molecule type" value="Genomic_DNA"/>
</dbReference>
<sequence>MRHLKAAESRHASFTPAVSSRRGSPDPTSQHQGAKYFFFLGHNRLQGWPKNLRIYVRWKHHPRPPHNTTPPSSHIRYQSPLRETQLALRIKQTLHL</sequence>
<accession>A0A5B7GBI5</accession>
<feature type="region of interest" description="Disordered" evidence="1">
    <location>
        <begin position="1"/>
        <end position="32"/>
    </location>
</feature>
<feature type="compositionally biased region" description="Basic and acidic residues" evidence="1">
    <location>
        <begin position="1"/>
        <end position="11"/>
    </location>
</feature>
<feature type="compositionally biased region" description="Polar residues" evidence="1">
    <location>
        <begin position="16"/>
        <end position="32"/>
    </location>
</feature>
<gene>
    <name evidence="2" type="ORF">E2C01_048406</name>
</gene>
<comment type="caution">
    <text evidence="2">The sequence shown here is derived from an EMBL/GenBank/DDBJ whole genome shotgun (WGS) entry which is preliminary data.</text>
</comment>
<dbReference type="AlphaFoldDB" id="A0A5B7GBI5"/>
<evidence type="ECO:0000313" key="2">
    <source>
        <dbReference type="EMBL" id="MPC54488.1"/>
    </source>
</evidence>
<protein>
    <submittedName>
        <fullName evidence="2">Uncharacterized protein</fullName>
    </submittedName>
</protein>
<evidence type="ECO:0000313" key="3">
    <source>
        <dbReference type="Proteomes" id="UP000324222"/>
    </source>
</evidence>